<dbReference type="HOGENOM" id="CLU_3198611_0_0_11"/>
<dbReference type="Proteomes" id="UP000002198">
    <property type="component" value="Chromosome"/>
</dbReference>
<organism evidence="1 2">
    <name type="scientific">Corynebacterium diphtheriae (strain ATCC 700971 / NCTC 13129 / Biotype gravis)</name>
    <dbReference type="NCBI Taxonomy" id="257309"/>
    <lineage>
        <taxon>Bacteria</taxon>
        <taxon>Bacillati</taxon>
        <taxon>Actinomycetota</taxon>
        <taxon>Actinomycetes</taxon>
        <taxon>Mycobacteriales</taxon>
        <taxon>Corynebacteriaceae</taxon>
        <taxon>Corynebacterium</taxon>
    </lineage>
</organism>
<reference evidence="1 2" key="1">
    <citation type="journal article" date="2003" name="Nucleic Acids Res.">
        <title>The complete genome sequence and analysis of Corynebacterium diphtheriae NCTC13129.</title>
        <authorList>
            <person name="Cerdeno-Tarraga A.M."/>
            <person name="Efstratiou A."/>
            <person name="Dover L.G."/>
            <person name="Holden M.T.G."/>
            <person name="Pallen M."/>
            <person name="Bentley S.D."/>
            <person name="Besra G.S."/>
            <person name="Churcher C."/>
            <person name="James K.D."/>
            <person name="De Zoysa A."/>
            <person name="Chillingworth T."/>
            <person name="Cronin A."/>
            <person name="Dowd L."/>
            <person name="Feltwell T."/>
            <person name="Hamlin N."/>
            <person name="Holroyd S."/>
            <person name="Jagels K."/>
            <person name="Moule S."/>
            <person name="Quail M.A."/>
            <person name="Rabbinowitsch E."/>
            <person name="Rutherford K."/>
            <person name="Thomson N.R."/>
            <person name="Unwin L."/>
            <person name="Whitehead S."/>
            <person name="Barrell B.G.Parkhill.J."/>
        </authorList>
    </citation>
    <scope>NUCLEOTIDE SEQUENCE [LARGE SCALE GENOMIC DNA]</scope>
    <source>
        <strain evidence="2">ATCC 700971 / NCTC 13129 / Biotype gravis</strain>
    </source>
</reference>
<sequence length="45" mass="5106">MAYVLFQNTSFKGKASRLWSDCNNGATVRVFTEFTTVIFILESVL</sequence>
<keyword evidence="2" id="KW-1185">Reference proteome</keyword>
<gene>
    <name evidence="1" type="ordered locus">DIP1230</name>
</gene>
<dbReference type="STRING" id="257309.DIP1230"/>
<proteinExistence type="predicted"/>
<dbReference type="AlphaFoldDB" id="Q6NHB0"/>
<dbReference type="EMBL" id="BX248357">
    <property type="protein sequence ID" value="CAE49756.1"/>
    <property type="molecule type" value="Genomic_DNA"/>
</dbReference>
<name>Q6NHB0_CORDI</name>
<protein>
    <submittedName>
        <fullName evidence="1">Uncharacterized protein</fullName>
    </submittedName>
</protein>
<dbReference type="KEGG" id="cdi:DIP1230"/>
<evidence type="ECO:0000313" key="1">
    <source>
        <dbReference type="EMBL" id="CAE49756.1"/>
    </source>
</evidence>
<accession>Q6NHB0</accession>
<evidence type="ECO:0000313" key="2">
    <source>
        <dbReference type="Proteomes" id="UP000002198"/>
    </source>
</evidence>